<dbReference type="GO" id="GO:0031763">
    <property type="term" value="F:galanin receptor binding"/>
    <property type="evidence" value="ECO:0007669"/>
    <property type="project" value="TreeGrafter"/>
</dbReference>
<dbReference type="GO" id="GO:0007218">
    <property type="term" value="P:neuropeptide signaling pathway"/>
    <property type="evidence" value="ECO:0007669"/>
    <property type="project" value="UniProtKB-KW"/>
</dbReference>
<dbReference type="GO" id="GO:0005184">
    <property type="term" value="F:neuropeptide hormone activity"/>
    <property type="evidence" value="ECO:0007669"/>
    <property type="project" value="TreeGrafter"/>
</dbReference>
<dbReference type="InterPro" id="IPR008175">
    <property type="entry name" value="Galanin_pre"/>
</dbReference>
<dbReference type="InterPro" id="IPR008174">
    <property type="entry name" value="Galanin"/>
</dbReference>
<organism evidence="11 12">
    <name type="scientific">Pyxicephalus adspersus</name>
    <name type="common">African bullfrog</name>
    <dbReference type="NCBI Taxonomy" id="30357"/>
    <lineage>
        <taxon>Eukaryota</taxon>
        <taxon>Metazoa</taxon>
        <taxon>Chordata</taxon>
        <taxon>Craniata</taxon>
        <taxon>Vertebrata</taxon>
        <taxon>Euteleostomi</taxon>
        <taxon>Amphibia</taxon>
        <taxon>Batrachia</taxon>
        <taxon>Anura</taxon>
        <taxon>Neobatrachia</taxon>
        <taxon>Ranoidea</taxon>
        <taxon>Pyxicephalidae</taxon>
        <taxon>Pyxicephalinae</taxon>
        <taxon>Pyxicephalus</taxon>
    </lineage>
</organism>
<dbReference type="GO" id="GO:0030141">
    <property type="term" value="C:secretory granule"/>
    <property type="evidence" value="ECO:0007669"/>
    <property type="project" value="TreeGrafter"/>
</dbReference>
<name>A0AAV2ZQ50_PYXAD</name>
<proteinExistence type="inferred from homology"/>
<evidence type="ECO:0000256" key="7">
    <source>
        <dbReference type="ARBA" id="ARBA00022729"/>
    </source>
</evidence>
<evidence type="ECO:0000256" key="1">
    <source>
        <dbReference type="ARBA" id="ARBA00004613"/>
    </source>
</evidence>
<protein>
    <recommendedName>
        <fullName evidence="3">Galanin peptides</fullName>
    </recommendedName>
</protein>
<dbReference type="PANTHER" id="PTHR16839">
    <property type="entry name" value="GALANIN"/>
    <property type="match status" value="1"/>
</dbReference>
<evidence type="ECO:0000256" key="9">
    <source>
        <dbReference type="SAM" id="SignalP"/>
    </source>
</evidence>
<dbReference type="AlphaFoldDB" id="A0AAV2ZQ50"/>
<accession>A0AAV2ZQ50</accession>
<sequence>MRNSQTLLCISFLLCAMATECFGYTLMPKDKRGWTLNSAGYLLGPHAHRTLPDKGGIPGKREIVEDLFKGGRDMYGTSLHSLDETTIQTVLEFLAYLRLKEMGALDHLALLISEESTQT</sequence>
<reference evidence="11" key="1">
    <citation type="thesis" date="2020" institute="ProQuest LLC" country="789 East Eisenhower Parkway, Ann Arbor, MI, USA">
        <title>Comparative Genomics and Chromosome Evolution.</title>
        <authorList>
            <person name="Mudd A.B."/>
        </authorList>
    </citation>
    <scope>NUCLEOTIDE SEQUENCE</scope>
    <source>
        <strain evidence="11">1538</strain>
        <tissue evidence="11">Blood</tissue>
    </source>
</reference>
<feature type="domain" description="Galanin" evidence="10">
    <location>
        <begin position="33"/>
        <end position="45"/>
    </location>
</feature>
<evidence type="ECO:0000256" key="6">
    <source>
        <dbReference type="ARBA" id="ARBA00022702"/>
    </source>
</evidence>
<feature type="chain" id="PRO_5043875739" description="Galanin peptides" evidence="9">
    <location>
        <begin position="24"/>
        <end position="119"/>
    </location>
</feature>
<dbReference type="InterPro" id="IPR013068">
    <property type="entry name" value="GMAP"/>
</dbReference>
<evidence type="ECO:0000313" key="12">
    <source>
        <dbReference type="Proteomes" id="UP001181693"/>
    </source>
</evidence>
<evidence type="ECO:0000256" key="2">
    <source>
        <dbReference type="ARBA" id="ARBA00006871"/>
    </source>
</evidence>
<keyword evidence="6" id="KW-0372">Hormone</keyword>
<dbReference type="Proteomes" id="UP001181693">
    <property type="component" value="Unassembled WGS sequence"/>
</dbReference>
<evidence type="ECO:0000313" key="11">
    <source>
        <dbReference type="EMBL" id="DBA15972.1"/>
    </source>
</evidence>
<keyword evidence="4" id="KW-0964">Secreted</keyword>
<keyword evidence="7 9" id="KW-0732">Signal</keyword>
<comment type="caution">
    <text evidence="11">The sequence shown here is derived from an EMBL/GenBank/DDBJ whole genome shotgun (WGS) entry which is preliminary data.</text>
</comment>
<evidence type="ECO:0000256" key="5">
    <source>
        <dbReference type="ARBA" id="ARBA00022685"/>
    </source>
</evidence>
<dbReference type="EMBL" id="DYDO01000011">
    <property type="protein sequence ID" value="DBA15972.1"/>
    <property type="molecule type" value="Genomic_DNA"/>
</dbReference>
<evidence type="ECO:0000256" key="4">
    <source>
        <dbReference type="ARBA" id="ARBA00022525"/>
    </source>
</evidence>
<dbReference type="Pfam" id="PF01296">
    <property type="entry name" value="Galanin"/>
    <property type="match status" value="1"/>
</dbReference>
<comment type="similarity">
    <text evidence="2">Belongs to the galanin family.</text>
</comment>
<evidence type="ECO:0000256" key="8">
    <source>
        <dbReference type="ARBA" id="ARBA00023320"/>
    </source>
</evidence>
<keyword evidence="8" id="KW-0527">Neuropeptide</keyword>
<feature type="signal peptide" evidence="9">
    <location>
        <begin position="1"/>
        <end position="23"/>
    </location>
</feature>
<dbReference type="PANTHER" id="PTHR16839:SF1">
    <property type="entry name" value="GALANIN PEPTIDES"/>
    <property type="match status" value="1"/>
</dbReference>
<evidence type="ECO:0000259" key="10">
    <source>
        <dbReference type="PROSITE" id="PS00861"/>
    </source>
</evidence>
<evidence type="ECO:0000256" key="3">
    <source>
        <dbReference type="ARBA" id="ARBA00019079"/>
    </source>
</evidence>
<comment type="subcellular location">
    <subcellularLocation>
        <location evidence="1">Secreted</location>
    </subcellularLocation>
</comment>
<dbReference type="SMART" id="SM00071">
    <property type="entry name" value="Galanin"/>
    <property type="match status" value="1"/>
</dbReference>
<dbReference type="PROSITE" id="PS00861">
    <property type="entry name" value="GALANIN"/>
    <property type="match status" value="1"/>
</dbReference>
<dbReference type="GO" id="GO:0005615">
    <property type="term" value="C:extracellular space"/>
    <property type="evidence" value="ECO:0007669"/>
    <property type="project" value="TreeGrafter"/>
</dbReference>
<gene>
    <name evidence="11" type="ORF">GDO54_003425</name>
</gene>
<keyword evidence="5" id="KW-0165">Cleavage on pair of basic residues</keyword>
<dbReference type="Pfam" id="PF06540">
    <property type="entry name" value="GMAP"/>
    <property type="match status" value="1"/>
</dbReference>
<keyword evidence="12" id="KW-1185">Reference proteome</keyword>